<evidence type="ECO:0000313" key="1">
    <source>
        <dbReference type="EMBL" id="KAK0175123.1"/>
    </source>
</evidence>
<dbReference type="Proteomes" id="UP001168972">
    <property type="component" value="Unassembled WGS sequence"/>
</dbReference>
<reference evidence="1" key="2">
    <citation type="submission" date="2023-03" db="EMBL/GenBank/DDBJ databases">
        <authorList>
            <person name="Inwood S.N."/>
            <person name="Skelly J.G."/>
            <person name="Guhlin J."/>
            <person name="Harrop T.W.R."/>
            <person name="Goldson S.G."/>
            <person name="Dearden P.K."/>
        </authorList>
    </citation>
    <scope>NUCLEOTIDE SEQUENCE</scope>
    <source>
        <strain evidence="1">Lincoln</strain>
        <tissue evidence="1">Whole body</tissue>
    </source>
</reference>
<evidence type="ECO:0000313" key="2">
    <source>
        <dbReference type="Proteomes" id="UP001168972"/>
    </source>
</evidence>
<dbReference type="EMBL" id="JAQQBR010000005">
    <property type="protein sequence ID" value="KAK0175123.1"/>
    <property type="molecule type" value="Genomic_DNA"/>
</dbReference>
<accession>A0AA39FT31</accession>
<gene>
    <name evidence="1" type="ORF">PV327_008902</name>
</gene>
<comment type="caution">
    <text evidence="1">The sequence shown here is derived from an EMBL/GenBank/DDBJ whole genome shotgun (WGS) entry which is preliminary data.</text>
</comment>
<organism evidence="1 2">
    <name type="scientific">Microctonus hyperodae</name>
    <name type="common">Parasitoid wasp</name>
    <dbReference type="NCBI Taxonomy" id="165561"/>
    <lineage>
        <taxon>Eukaryota</taxon>
        <taxon>Metazoa</taxon>
        <taxon>Ecdysozoa</taxon>
        <taxon>Arthropoda</taxon>
        <taxon>Hexapoda</taxon>
        <taxon>Insecta</taxon>
        <taxon>Pterygota</taxon>
        <taxon>Neoptera</taxon>
        <taxon>Endopterygota</taxon>
        <taxon>Hymenoptera</taxon>
        <taxon>Apocrita</taxon>
        <taxon>Ichneumonoidea</taxon>
        <taxon>Braconidae</taxon>
        <taxon>Euphorinae</taxon>
        <taxon>Microctonus</taxon>
    </lineage>
</organism>
<reference evidence="1" key="1">
    <citation type="journal article" date="2023" name="bioRxiv">
        <title>Scaffold-level genome assemblies of two parasitoid biocontrol wasps reveal the parthenogenesis mechanism and an associated novel virus.</title>
        <authorList>
            <person name="Inwood S."/>
            <person name="Skelly J."/>
            <person name="Guhlin J."/>
            <person name="Harrop T."/>
            <person name="Goldson S."/>
            <person name="Dearden P."/>
        </authorList>
    </citation>
    <scope>NUCLEOTIDE SEQUENCE</scope>
    <source>
        <strain evidence="1">Lincoln</strain>
        <tissue evidence="1">Whole body</tissue>
    </source>
</reference>
<sequence>MYKSSSVLINGNDYSSLYRHRCAHRGLIKYPSVDKKIWDSSSSWILQWDNIIKHPGARARGCHCDIHKPPWLYGDLVGKDPDEPDRALQIKSAPIRRVKTVLQKKSQFGPSAKVLPSPLDAINLTLTRDDKVKMLT</sequence>
<protein>
    <submittedName>
        <fullName evidence="1">Uncharacterized protein</fullName>
    </submittedName>
</protein>
<name>A0AA39FT31_MICHY</name>
<proteinExistence type="predicted"/>
<keyword evidence="2" id="KW-1185">Reference proteome</keyword>
<dbReference type="AlphaFoldDB" id="A0AA39FT31"/>